<dbReference type="AlphaFoldDB" id="A0A6A4GCG3"/>
<dbReference type="OrthoDB" id="2692094at2759"/>
<name>A0A6A4GCG3_9AGAR</name>
<dbReference type="Proteomes" id="UP000799118">
    <property type="component" value="Unassembled WGS sequence"/>
</dbReference>
<protein>
    <submittedName>
        <fullName evidence="1">Uncharacterized protein</fullName>
    </submittedName>
</protein>
<organism evidence="1 2">
    <name type="scientific">Gymnopus androsaceus JB14</name>
    <dbReference type="NCBI Taxonomy" id="1447944"/>
    <lineage>
        <taxon>Eukaryota</taxon>
        <taxon>Fungi</taxon>
        <taxon>Dikarya</taxon>
        <taxon>Basidiomycota</taxon>
        <taxon>Agaricomycotina</taxon>
        <taxon>Agaricomycetes</taxon>
        <taxon>Agaricomycetidae</taxon>
        <taxon>Agaricales</taxon>
        <taxon>Marasmiineae</taxon>
        <taxon>Omphalotaceae</taxon>
        <taxon>Gymnopus</taxon>
    </lineage>
</organism>
<sequence length="63" mass="7180">MTFSGDENADVCAEHPYWFARIIGAFHANLFILVPPRPQLVLKRWISYLLASSRSPYTSPSKL</sequence>
<evidence type="ECO:0000313" key="1">
    <source>
        <dbReference type="EMBL" id="KAE9383100.1"/>
    </source>
</evidence>
<keyword evidence="2" id="KW-1185">Reference proteome</keyword>
<dbReference type="EMBL" id="ML770709">
    <property type="protein sequence ID" value="KAE9383100.1"/>
    <property type="molecule type" value="Genomic_DNA"/>
</dbReference>
<accession>A0A6A4GCG3</accession>
<proteinExistence type="predicted"/>
<gene>
    <name evidence="1" type="ORF">BT96DRAFT_114153</name>
</gene>
<reference evidence="1" key="1">
    <citation type="journal article" date="2019" name="Environ. Microbiol.">
        <title>Fungal ecological strategies reflected in gene transcription - a case study of two litter decomposers.</title>
        <authorList>
            <person name="Barbi F."/>
            <person name="Kohler A."/>
            <person name="Barry K."/>
            <person name="Baskaran P."/>
            <person name="Daum C."/>
            <person name="Fauchery L."/>
            <person name="Ihrmark K."/>
            <person name="Kuo A."/>
            <person name="LaButti K."/>
            <person name="Lipzen A."/>
            <person name="Morin E."/>
            <person name="Grigoriev I.V."/>
            <person name="Henrissat B."/>
            <person name="Lindahl B."/>
            <person name="Martin F."/>
        </authorList>
    </citation>
    <scope>NUCLEOTIDE SEQUENCE</scope>
    <source>
        <strain evidence="1">JB14</strain>
    </source>
</reference>
<evidence type="ECO:0000313" key="2">
    <source>
        <dbReference type="Proteomes" id="UP000799118"/>
    </source>
</evidence>